<dbReference type="Proteomes" id="UP000724874">
    <property type="component" value="Unassembled WGS sequence"/>
</dbReference>
<dbReference type="EMBL" id="JADNYJ010000267">
    <property type="protein sequence ID" value="KAF8872443.1"/>
    <property type="molecule type" value="Genomic_DNA"/>
</dbReference>
<sequence length="179" mass="20639">MEVVFDNKTNVLNAKLHATHDNSVIYTISTDETVFSRAYTYVKDANPAQGGETTIVGVINWSKKTFEINGHRKAIYDIRRKPGGFRNKSRYWKWAEDREEYNVVHQEDGWENFQANCTSTVEVEASFSVPYRPVLWGKVKPLVLKLSRVALAKDEVFLILVFIYSEIKRQEKMNSAGGW</sequence>
<dbReference type="OrthoDB" id="2989558at2759"/>
<proteinExistence type="predicted"/>
<accession>A0A9P5TEZ7</accession>
<comment type="caution">
    <text evidence="1">The sequence shown here is derived from an EMBL/GenBank/DDBJ whole genome shotgun (WGS) entry which is preliminary data.</text>
</comment>
<keyword evidence="2" id="KW-1185">Reference proteome</keyword>
<name>A0A9P5TEZ7_GYMJU</name>
<protein>
    <submittedName>
        <fullName evidence="1">Uncharacterized protein</fullName>
    </submittedName>
</protein>
<dbReference type="AlphaFoldDB" id="A0A9P5TEZ7"/>
<organism evidence="1 2">
    <name type="scientific">Gymnopilus junonius</name>
    <name type="common">Spectacular rustgill mushroom</name>
    <name type="synonym">Gymnopilus spectabilis subsp. junonius</name>
    <dbReference type="NCBI Taxonomy" id="109634"/>
    <lineage>
        <taxon>Eukaryota</taxon>
        <taxon>Fungi</taxon>
        <taxon>Dikarya</taxon>
        <taxon>Basidiomycota</taxon>
        <taxon>Agaricomycotina</taxon>
        <taxon>Agaricomycetes</taxon>
        <taxon>Agaricomycetidae</taxon>
        <taxon>Agaricales</taxon>
        <taxon>Agaricineae</taxon>
        <taxon>Hymenogastraceae</taxon>
        <taxon>Gymnopilus</taxon>
    </lineage>
</organism>
<evidence type="ECO:0000313" key="1">
    <source>
        <dbReference type="EMBL" id="KAF8872443.1"/>
    </source>
</evidence>
<reference evidence="1" key="1">
    <citation type="submission" date="2020-11" db="EMBL/GenBank/DDBJ databases">
        <authorList>
            <consortium name="DOE Joint Genome Institute"/>
            <person name="Ahrendt S."/>
            <person name="Riley R."/>
            <person name="Andreopoulos W."/>
            <person name="LaButti K."/>
            <person name="Pangilinan J."/>
            <person name="Ruiz-duenas F.J."/>
            <person name="Barrasa J.M."/>
            <person name="Sanchez-Garcia M."/>
            <person name="Camarero S."/>
            <person name="Miyauchi S."/>
            <person name="Serrano A."/>
            <person name="Linde D."/>
            <person name="Babiker R."/>
            <person name="Drula E."/>
            <person name="Ayuso-Fernandez I."/>
            <person name="Pacheco R."/>
            <person name="Padilla G."/>
            <person name="Ferreira P."/>
            <person name="Barriuso J."/>
            <person name="Kellner H."/>
            <person name="Castanera R."/>
            <person name="Alfaro M."/>
            <person name="Ramirez L."/>
            <person name="Pisabarro A.G."/>
            <person name="Kuo A."/>
            <person name="Tritt A."/>
            <person name="Lipzen A."/>
            <person name="He G."/>
            <person name="Yan M."/>
            <person name="Ng V."/>
            <person name="Cullen D."/>
            <person name="Martin F."/>
            <person name="Rosso M.-N."/>
            <person name="Henrissat B."/>
            <person name="Hibbett D."/>
            <person name="Martinez A.T."/>
            <person name="Grigoriev I.V."/>
        </authorList>
    </citation>
    <scope>NUCLEOTIDE SEQUENCE</scope>
    <source>
        <strain evidence="1">AH 44721</strain>
    </source>
</reference>
<gene>
    <name evidence="1" type="ORF">CPB84DRAFT_1737610</name>
</gene>
<evidence type="ECO:0000313" key="2">
    <source>
        <dbReference type="Proteomes" id="UP000724874"/>
    </source>
</evidence>